<evidence type="ECO:0000256" key="5">
    <source>
        <dbReference type="ARBA" id="ARBA00022692"/>
    </source>
</evidence>
<feature type="signal peptide" evidence="13">
    <location>
        <begin position="1"/>
        <end position="33"/>
    </location>
</feature>
<evidence type="ECO:0000256" key="2">
    <source>
        <dbReference type="ARBA" id="ARBA00011073"/>
    </source>
</evidence>
<evidence type="ECO:0000256" key="1">
    <source>
        <dbReference type="ARBA" id="ARBA00004162"/>
    </source>
</evidence>
<reference evidence="16" key="1">
    <citation type="submission" date="2019-06" db="EMBL/GenBank/DDBJ databases">
        <title>Gordonia isolated from sludge of a wastewater treatment plant.</title>
        <authorList>
            <person name="Tamura T."/>
            <person name="Aoyama K."/>
            <person name="Kang Y."/>
            <person name="Saito S."/>
            <person name="Akiyama N."/>
            <person name="Yazawa K."/>
            <person name="Gonoi T."/>
            <person name="Mikami Y."/>
        </authorList>
    </citation>
    <scope>NUCLEOTIDE SEQUENCE [LARGE SCALE GENOMIC DNA]</scope>
    <source>
        <strain evidence="16">NBRC 107697</strain>
    </source>
</reference>
<dbReference type="Gene3D" id="3.40.50.200">
    <property type="entry name" value="Peptidase S8/S53 domain"/>
    <property type="match status" value="1"/>
</dbReference>
<feature type="compositionally biased region" description="Low complexity" evidence="11">
    <location>
        <begin position="37"/>
        <end position="54"/>
    </location>
</feature>
<comment type="subcellular location">
    <subcellularLocation>
        <location evidence="1">Cell membrane</location>
        <topology evidence="1">Single-pass membrane protein</topology>
    </subcellularLocation>
</comment>
<dbReference type="InterPro" id="IPR015500">
    <property type="entry name" value="Peptidase_S8_subtilisin-rel"/>
</dbReference>
<dbReference type="EMBL" id="BJOU01000001">
    <property type="protein sequence ID" value="GED98003.1"/>
    <property type="molecule type" value="Genomic_DNA"/>
</dbReference>
<dbReference type="PROSITE" id="PS51892">
    <property type="entry name" value="SUBTILASE"/>
    <property type="match status" value="1"/>
</dbReference>
<feature type="chain" id="PRO_5029776376" evidence="13">
    <location>
        <begin position="34"/>
        <end position="466"/>
    </location>
</feature>
<evidence type="ECO:0000256" key="7">
    <source>
        <dbReference type="ARBA" id="ARBA00022825"/>
    </source>
</evidence>
<comment type="caution">
    <text evidence="15">The sequence shown here is derived from an EMBL/GenBank/DDBJ whole genome shotgun (WGS) entry which is preliminary data.</text>
</comment>
<dbReference type="AlphaFoldDB" id="A0A7I9UYH0"/>
<dbReference type="InterPro" id="IPR050131">
    <property type="entry name" value="Peptidase_S8_subtilisin-like"/>
</dbReference>
<evidence type="ECO:0000256" key="8">
    <source>
        <dbReference type="ARBA" id="ARBA00022989"/>
    </source>
</evidence>
<dbReference type="RefSeq" id="WP_161927251.1">
    <property type="nucleotide sequence ID" value="NZ_BJOU01000001.1"/>
</dbReference>
<keyword evidence="3" id="KW-1003">Cell membrane</keyword>
<feature type="domain" description="Peptidase S8/S53" evidence="14">
    <location>
        <begin position="92"/>
        <end position="389"/>
    </location>
</feature>
<dbReference type="InterPro" id="IPR000209">
    <property type="entry name" value="Peptidase_S8/S53_dom"/>
</dbReference>
<feature type="active site" description="Charge relay system" evidence="10">
    <location>
        <position position="101"/>
    </location>
</feature>
<dbReference type="InterPro" id="IPR036852">
    <property type="entry name" value="Peptidase_S8/S53_dom_sf"/>
</dbReference>
<keyword evidence="16" id="KW-1185">Reference proteome</keyword>
<proteinExistence type="inferred from homology"/>
<feature type="transmembrane region" description="Helical" evidence="12">
    <location>
        <begin position="427"/>
        <end position="449"/>
    </location>
</feature>
<evidence type="ECO:0000256" key="3">
    <source>
        <dbReference type="ARBA" id="ARBA00022475"/>
    </source>
</evidence>
<dbReference type="NCBIfam" id="TIGR03921">
    <property type="entry name" value="T7SS_mycosin"/>
    <property type="match status" value="1"/>
</dbReference>
<dbReference type="InterPro" id="IPR022398">
    <property type="entry name" value="Peptidase_S8_His-AS"/>
</dbReference>
<dbReference type="Proteomes" id="UP000444980">
    <property type="component" value="Unassembled WGS sequence"/>
</dbReference>
<dbReference type="GO" id="GO:0004252">
    <property type="term" value="F:serine-type endopeptidase activity"/>
    <property type="evidence" value="ECO:0007669"/>
    <property type="project" value="UniProtKB-UniRule"/>
</dbReference>
<feature type="active site" description="Charge relay system" evidence="10">
    <location>
        <position position="343"/>
    </location>
</feature>
<sequence length="466" mass="47454">MARPSLLRRGTAARLAAVAIVVGGSLGAPMATAITPPKVSGGPPGAGPVAPSEPTQQSVVCAEPATNGTDVTMPSPPFASLEIAKAWAFSRGAGQRVAVIDTGVTPQPRLRVVPGGDYVSAGDGTADCDGHGTAVAGLIAAKPSTNDAFAGVAPEATIIAIRQSSPSFREKNSSDGNKSGKTSNGYGNTTTMARAIVRAVELGATVINISQVACMSAGSAGQEGRDLGRALAWAYRRNVVVVVAAGNIGNSSGCKPQNPPPATSDPWTSVTTVATPAWYSDYSLAVASVESDGSVSQFSLAGPWVAVAAPGSDIVSLSSRRKGPEIINGEIAQGKFVPLQGTSYSAAYVSGLAALVRARYPKMTAGEVMDRIRRTAHGPGPRDTSIGYGIIDPVAALADEVPPSSMLAQPYATGKVAAPPPEPTKSWAPWIATGGALLGGIVLLLAVFTRTRPAHDRRKLVEGIDF</sequence>
<dbReference type="GO" id="GO:0006508">
    <property type="term" value="P:proteolysis"/>
    <property type="evidence" value="ECO:0007669"/>
    <property type="project" value="UniProtKB-KW"/>
</dbReference>
<evidence type="ECO:0000256" key="13">
    <source>
        <dbReference type="SAM" id="SignalP"/>
    </source>
</evidence>
<evidence type="ECO:0000256" key="6">
    <source>
        <dbReference type="ARBA" id="ARBA00022801"/>
    </source>
</evidence>
<dbReference type="InterPro" id="IPR023834">
    <property type="entry name" value="T7SS_pept_S8A_mycosin"/>
</dbReference>
<accession>A0A7I9UYH0</accession>
<keyword evidence="9 12" id="KW-0472">Membrane</keyword>
<feature type="compositionally biased region" description="Polar residues" evidence="11">
    <location>
        <begin position="174"/>
        <end position="188"/>
    </location>
</feature>
<evidence type="ECO:0000256" key="12">
    <source>
        <dbReference type="SAM" id="Phobius"/>
    </source>
</evidence>
<evidence type="ECO:0000256" key="4">
    <source>
        <dbReference type="ARBA" id="ARBA00022670"/>
    </source>
</evidence>
<evidence type="ECO:0000313" key="16">
    <source>
        <dbReference type="Proteomes" id="UP000444980"/>
    </source>
</evidence>
<keyword evidence="4 10" id="KW-0645">Protease</keyword>
<evidence type="ECO:0000256" key="10">
    <source>
        <dbReference type="PROSITE-ProRule" id="PRU01240"/>
    </source>
</evidence>
<keyword evidence="7 10" id="KW-0720">Serine protease</keyword>
<keyword evidence="6 10" id="KW-0378">Hydrolase</keyword>
<evidence type="ECO:0000256" key="11">
    <source>
        <dbReference type="SAM" id="MobiDB-lite"/>
    </source>
</evidence>
<evidence type="ECO:0000313" key="15">
    <source>
        <dbReference type="EMBL" id="GED98003.1"/>
    </source>
</evidence>
<keyword evidence="5 12" id="KW-0812">Transmembrane</keyword>
<name>A0A7I9UYH0_9ACTN</name>
<dbReference type="PROSITE" id="PS00137">
    <property type="entry name" value="SUBTILASE_HIS"/>
    <property type="match status" value="1"/>
</dbReference>
<keyword evidence="13" id="KW-0732">Signal</keyword>
<gene>
    <name evidence="15" type="ORF">nbrc107697_20420</name>
</gene>
<dbReference type="Pfam" id="PF00082">
    <property type="entry name" value="Peptidase_S8"/>
    <property type="match status" value="1"/>
</dbReference>
<protein>
    <submittedName>
        <fullName evidence="15">Putative protease</fullName>
    </submittedName>
</protein>
<keyword evidence="8 12" id="KW-1133">Transmembrane helix</keyword>
<feature type="region of interest" description="Disordered" evidence="11">
    <location>
        <begin position="163"/>
        <end position="188"/>
    </location>
</feature>
<comment type="similarity">
    <text evidence="2 10">Belongs to the peptidase S8 family.</text>
</comment>
<feature type="active site" description="Charge relay system" evidence="10">
    <location>
        <position position="131"/>
    </location>
</feature>
<dbReference type="PANTHER" id="PTHR43806:SF11">
    <property type="entry name" value="CEREVISIN-RELATED"/>
    <property type="match status" value="1"/>
</dbReference>
<organism evidence="15 16">
    <name type="scientific">Gordonia crocea</name>
    <dbReference type="NCBI Taxonomy" id="589162"/>
    <lineage>
        <taxon>Bacteria</taxon>
        <taxon>Bacillati</taxon>
        <taxon>Actinomycetota</taxon>
        <taxon>Actinomycetes</taxon>
        <taxon>Mycobacteriales</taxon>
        <taxon>Gordoniaceae</taxon>
        <taxon>Gordonia</taxon>
    </lineage>
</organism>
<dbReference type="GO" id="GO:0005886">
    <property type="term" value="C:plasma membrane"/>
    <property type="evidence" value="ECO:0007669"/>
    <property type="project" value="UniProtKB-SubCell"/>
</dbReference>
<evidence type="ECO:0000256" key="9">
    <source>
        <dbReference type="ARBA" id="ARBA00023136"/>
    </source>
</evidence>
<dbReference type="PRINTS" id="PR00723">
    <property type="entry name" value="SUBTILISIN"/>
</dbReference>
<evidence type="ECO:0000259" key="14">
    <source>
        <dbReference type="Pfam" id="PF00082"/>
    </source>
</evidence>
<dbReference type="SUPFAM" id="SSF52743">
    <property type="entry name" value="Subtilisin-like"/>
    <property type="match status" value="1"/>
</dbReference>
<feature type="region of interest" description="Disordered" evidence="11">
    <location>
        <begin position="37"/>
        <end position="57"/>
    </location>
</feature>
<dbReference type="PANTHER" id="PTHR43806">
    <property type="entry name" value="PEPTIDASE S8"/>
    <property type="match status" value="1"/>
</dbReference>
<dbReference type="OrthoDB" id="9798386at2"/>